<dbReference type="RefSeq" id="WP_290357065.1">
    <property type="nucleotide sequence ID" value="NZ_JAUHHC010000001.1"/>
</dbReference>
<name>A0ABT8DR28_9BURK</name>
<organism evidence="2 3">
    <name type="scientific">Roseateles violae</name>
    <dbReference type="NCBI Taxonomy" id="3058042"/>
    <lineage>
        <taxon>Bacteria</taxon>
        <taxon>Pseudomonadati</taxon>
        <taxon>Pseudomonadota</taxon>
        <taxon>Betaproteobacteria</taxon>
        <taxon>Burkholderiales</taxon>
        <taxon>Sphaerotilaceae</taxon>
        <taxon>Roseateles</taxon>
    </lineage>
</organism>
<dbReference type="PROSITE" id="PS50943">
    <property type="entry name" value="HTH_CROC1"/>
    <property type="match status" value="1"/>
</dbReference>
<dbReference type="CDD" id="cd00093">
    <property type="entry name" value="HTH_XRE"/>
    <property type="match status" value="1"/>
</dbReference>
<dbReference type="Proteomes" id="UP001228044">
    <property type="component" value="Unassembled WGS sequence"/>
</dbReference>
<evidence type="ECO:0000259" key="1">
    <source>
        <dbReference type="PROSITE" id="PS50943"/>
    </source>
</evidence>
<dbReference type="SMART" id="SM00530">
    <property type="entry name" value="HTH_XRE"/>
    <property type="match status" value="1"/>
</dbReference>
<dbReference type="PANTHER" id="PTHR43236">
    <property type="entry name" value="ANTITOXIN HIGA1"/>
    <property type="match status" value="1"/>
</dbReference>
<reference evidence="2 3" key="1">
    <citation type="submission" date="2023-06" db="EMBL/GenBank/DDBJ databases">
        <title>Pelomonas sp. PFR6 16S ribosomal RNA gene Genome sequencing and assembly.</title>
        <authorList>
            <person name="Woo H."/>
        </authorList>
    </citation>
    <scope>NUCLEOTIDE SEQUENCE [LARGE SCALE GENOMIC DNA]</scope>
    <source>
        <strain evidence="2 3">PFR6</strain>
    </source>
</reference>
<dbReference type="Gene3D" id="1.10.260.40">
    <property type="entry name" value="lambda repressor-like DNA-binding domains"/>
    <property type="match status" value="1"/>
</dbReference>
<gene>
    <name evidence="2" type="ORF">QWJ38_00450</name>
</gene>
<sequence length="376" mass="40817">MLNVELIKSAMTRLGLTGTALAEACDVSKEAVSNWLNGESIPRPSKLTSLATALSVAVGDLFVADPSEPPTPVIAFRTRMNRAPSLEAQEAGEEVGRHLRQLLPFMGSLFAPRHIVDPKVDEGLIEEAAKAIRAQLNLGPTEAVTHGHLLQLLKSFGAVLVPVYWGGDKVGHENAMSVYLPDSKSSWVLFNVGCRLDDFSYWLAHEFGHCLTLHTLTGDAGEKFAELFAQTLLFPKELAKKALADIRASKNPMKLVYWYAGTYGVSVVAVVKAADRAAREAKEPVTGLETPGFFAQWKLDGKTARTASDELFGMAKPTAKELVVKGEQVFGTPVFRALARWQRSEGGRSPSFVSAALNLKLGDAMELSRALEELQD</sequence>
<dbReference type="EMBL" id="JAUHHC010000001">
    <property type="protein sequence ID" value="MDN3918734.1"/>
    <property type="molecule type" value="Genomic_DNA"/>
</dbReference>
<dbReference type="SUPFAM" id="SSF47413">
    <property type="entry name" value="lambda repressor-like DNA-binding domains"/>
    <property type="match status" value="1"/>
</dbReference>
<evidence type="ECO:0000313" key="3">
    <source>
        <dbReference type="Proteomes" id="UP001228044"/>
    </source>
</evidence>
<dbReference type="InterPro" id="IPR010982">
    <property type="entry name" value="Lambda_DNA-bd_dom_sf"/>
</dbReference>
<keyword evidence="3" id="KW-1185">Reference proteome</keyword>
<dbReference type="Pfam" id="PF01381">
    <property type="entry name" value="HTH_3"/>
    <property type="match status" value="1"/>
</dbReference>
<protein>
    <submittedName>
        <fullName evidence="2">Helix-turn-helix transcriptional regulator</fullName>
    </submittedName>
</protein>
<comment type="caution">
    <text evidence="2">The sequence shown here is derived from an EMBL/GenBank/DDBJ whole genome shotgun (WGS) entry which is preliminary data.</text>
</comment>
<feature type="domain" description="HTH cro/C1-type" evidence="1">
    <location>
        <begin position="7"/>
        <end position="61"/>
    </location>
</feature>
<proteinExistence type="predicted"/>
<dbReference type="InterPro" id="IPR052345">
    <property type="entry name" value="Rad_response_metalloprotease"/>
</dbReference>
<accession>A0ABT8DR28</accession>
<evidence type="ECO:0000313" key="2">
    <source>
        <dbReference type="EMBL" id="MDN3918734.1"/>
    </source>
</evidence>
<dbReference type="InterPro" id="IPR001387">
    <property type="entry name" value="Cro/C1-type_HTH"/>
</dbReference>
<dbReference type="PANTHER" id="PTHR43236:SF2">
    <property type="entry name" value="BLL0069 PROTEIN"/>
    <property type="match status" value="1"/>
</dbReference>